<keyword evidence="3" id="KW-1185">Reference proteome</keyword>
<feature type="domain" description="Protein kinase" evidence="1">
    <location>
        <begin position="117"/>
        <end position="432"/>
    </location>
</feature>
<protein>
    <recommendedName>
        <fullName evidence="1">Protein kinase domain-containing protein</fullName>
    </recommendedName>
</protein>
<dbReference type="Proteomes" id="UP000617734">
    <property type="component" value="Unassembled WGS sequence"/>
</dbReference>
<dbReference type="InterPro" id="IPR004147">
    <property type="entry name" value="ABC1_dom"/>
</dbReference>
<evidence type="ECO:0000313" key="2">
    <source>
        <dbReference type="EMBL" id="GHH72840.1"/>
    </source>
</evidence>
<proteinExistence type="predicted"/>
<accession>A0A919FWF7</accession>
<dbReference type="SUPFAM" id="SSF56112">
    <property type="entry name" value="Protein kinase-like (PK-like)"/>
    <property type="match status" value="1"/>
</dbReference>
<dbReference type="GO" id="GO:0005524">
    <property type="term" value="F:ATP binding"/>
    <property type="evidence" value="ECO:0007669"/>
    <property type="project" value="InterPro"/>
</dbReference>
<dbReference type="AlphaFoldDB" id="A0A919FWF7"/>
<dbReference type="InterPro" id="IPR052402">
    <property type="entry name" value="ADCK_kinase"/>
</dbReference>
<dbReference type="Gene3D" id="1.10.510.10">
    <property type="entry name" value="Transferase(Phosphotransferase) domain 1"/>
    <property type="match status" value="1"/>
</dbReference>
<gene>
    <name evidence="2" type="ORF">GCM10018781_36210</name>
</gene>
<dbReference type="PROSITE" id="PS50011">
    <property type="entry name" value="PROTEIN_KINASE_DOM"/>
    <property type="match status" value="1"/>
</dbReference>
<comment type="caution">
    <text evidence="2">The sequence shown here is derived from an EMBL/GenBank/DDBJ whole genome shotgun (WGS) entry which is preliminary data.</text>
</comment>
<reference evidence="2" key="1">
    <citation type="journal article" date="2014" name="Int. J. Syst. Evol. Microbiol.">
        <title>Complete genome sequence of Corynebacterium casei LMG S-19264T (=DSM 44701T), isolated from a smear-ripened cheese.</title>
        <authorList>
            <consortium name="US DOE Joint Genome Institute (JGI-PGF)"/>
            <person name="Walter F."/>
            <person name="Albersmeier A."/>
            <person name="Kalinowski J."/>
            <person name="Ruckert C."/>
        </authorList>
    </citation>
    <scope>NUCLEOTIDE SEQUENCE</scope>
    <source>
        <strain evidence="2">JCM 4646</strain>
    </source>
</reference>
<organism evidence="2 3">
    <name type="scientific">Kitasatospora indigofera</name>
    <dbReference type="NCBI Taxonomy" id="67307"/>
    <lineage>
        <taxon>Bacteria</taxon>
        <taxon>Bacillati</taxon>
        <taxon>Actinomycetota</taxon>
        <taxon>Actinomycetes</taxon>
        <taxon>Kitasatosporales</taxon>
        <taxon>Streptomycetaceae</taxon>
        <taxon>Kitasatospora</taxon>
    </lineage>
</organism>
<evidence type="ECO:0000313" key="3">
    <source>
        <dbReference type="Proteomes" id="UP000617734"/>
    </source>
</evidence>
<evidence type="ECO:0000259" key="1">
    <source>
        <dbReference type="PROSITE" id="PS50011"/>
    </source>
</evidence>
<sequence>MSDAHAGGAGLGRRAVRIGSIALRHTGRAVGGAVFRRGEEGTVSARLAVAAPAMLTELGPFYVKVGQLLSTRRDLLPERWCGELGRLTDTVPPPSREELAAVLTEEFGPAEQWPFRSFDWEPVGSGSIATVHRAVLADGTVVAVKIRRPGIVPVMSGDFRLAGAMARMAGKLPGMRRLPAEEMLGQVGTAVLAQADLAAERASLTQLRANLAGVKGVRLPAPVEGFGGDQVLVMEFLDDLRDFRPEPYSPQERRDAMQRVLRTVYQMLFLDGLVHCDLHPGNLRLDAAGDVVMLDAGFVVRLPDRVRRHFGEFFLSMALGQGRRCAEIVIESAARVPEDFDEEAFRTAVEQLVGDASAVVAADFNLAAFAPRLFKLQRKFGIFAAAEFAFPLLSLLVLEGMIHSFDPGVDFQGEAVPVLMQAVGEPDGRPGD</sequence>
<dbReference type="SMART" id="SM00220">
    <property type="entry name" value="S_TKc"/>
    <property type="match status" value="1"/>
</dbReference>
<dbReference type="Pfam" id="PF03109">
    <property type="entry name" value="ABC1"/>
    <property type="match status" value="1"/>
</dbReference>
<dbReference type="PANTHER" id="PTHR45890">
    <property type="entry name" value="AARF DOMAIN CONTAINING KINASE 2 (PREDICTED)"/>
    <property type="match status" value="1"/>
</dbReference>
<dbReference type="RefSeq" id="WP_190211881.1">
    <property type="nucleotide sequence ID" value="NZ_BNBO01000018.1"/>
</dbReference>
<name>A0A919FWF7_9ACTN</name>
<dbReference type="PANTHER" id="PTHR45890:SF1">
    <property type="entry name" value="AARF DOMAIN CONTAINING KINASE 2"/>
    <property type="match status" value="1"/>
</dbReference>
<dbReference type="InterPro" id="IPR011009">
    <property type="entry name" value="Kinase-like_dom_sf"/>
</dbReference>
<dbReference type="InterPro" id="IPR000719">
    <property type="entry name" value="Prot_kinase_dom"/>
</dbReference>
<dbReference type="GO" id="GO:0004672">
    <property type="term" value="F:protein kinase activity"/>
    <property type="evidence" value="ECO:0007669"/>
    <property type="project" value="InterPro"/>
</dbReference>
<reference evidence="2" key="2">
    <citation type="submission" date="2020-09" db="EMBL/GenBank/DDBJ databases">
        <authorList>
            <person name="Sun Q."/>
            <person name="Ohkuma M."/>
        </authorList>
    </citation>
    <scope>NUCLEOTIDE SEQUENCE</scope>
    <source>
        <strain evidence="2">JCM 4646</strain>
    </source>
</reference>
<dbReference type="GeneID" id="95354035"/>
<dbReference type="EMBL" id="BNBO01000018">
    <property type="protein sequence ID" value="GHH72840.1"/>
    <property type="molecule type" value="Genomic_DNA"/>
</dbReference>
<dbReference type="CDD" id="cd05121">
    <property type="entry name" value="ABC1_ADCK3-like"/>
    <property type="match status" value="1"/>
</dbReference>